<keyword evidence="4" id="KW-1185">Reference proteome</keyword>
<protein>
    <submittedName>
        <fullName evidence="3">D-galactosamine-6-phosphate deaminase AgaS</fullName>
        <ecNumber evidence="3">3.5.99.-</ecNumber>
    </submittedName>
</protein>
<feature type="domain" description="SIS" evidence="2">
    <location>
        <begin position="46"/>
        <end position="199"/>
    </location>
</feature>
<evidence type="ECO:0000259" key="2">
    <source>
        <dbReference type="PROSITE" id="PS51464"/>
    </source>
</evidence>
<dbReference type="EC" id="3.5.99.-" evidence="3"/>
<dbReference type="Proteomes" id="UP000679725">
    <property type="component" value="Unassembled WGS sequence"/>
</dbReference>
<dbReference type="PANTHER" id="PTHR10937">
    <property type="entry name" value="GLUCOSAMINE--FRUCTOSE-6-PHOSPHATE AMINOTRANSFERASE, ISOMERIZING"/>
    <property type="match status" value="1"/>
</dbReference>
<gene>
    <name evidence="3" type="primary">agaS</name>
    <name evidence="3" type="ORF">DYBT9623_00173</name>
</gene>
<proteinExistence type="predicted"/>
<evidence type="ECO:0000313" key="3">
    <source>
        <dbReference type="EMBL" id="CAG5067452.1"/>
    </source>
</evidence>
<dbReference type="RefSeq" id="WP_215231626.1">
    <property type="nucleotide sequence ID" value="NZ_CAJRAU010000001.1"/>
</dbReference>
<comment type="caution">
    <text evidence="3">The sequence shown here is derived from an EMBL/GenBank/DDBJ whole genome shotgun (WGS) entry which is preliminary data.</text>
</comment>
<dbReference type="InterPro" id="IPR001347">
    <property type="entry name" value="SIS_dom"/>
</dbReference>
<dbReference type="Pfam" id="PF01380">
    <property type="entry name" value="SIS"/>
    <property type="match status" value="1"/>
</dbReference>
<keyword evidence="1" id="KW-0677">Repeat</keyword>
<sequence>MQKNEITELESGAEAHTQREILSQPELWQEVYHLIKKESAKISSFLMPVLQKQNLRILLTGAGTSGYIGDAAQGTLQKLWRRTVQAVPTTEIVTQPEATFIRSVPTLLISFARSGNSPESVEAARLANHCCDEIYHLIITCNGEGALANMHSEASNNVFCLILPERTNDKSLAMTSSFTCMLLSALLVARVDSLEDEHPKIQRITEQGNVILEKQTLLENLVLSGFERVVFLGSGENLGIAKECHLKLLELTDGKRVVMSDSFLAFRHGPRAFVNENTLMVYLFSRNPHIQRYERDLAEDISRDARAIYSLQIGGVDGLVLPNSSKIELSIDTENQYQMIPVTLVGQLLGYYSSVHLGINPDSPSTSGSISRVVQGVNIYTE</sequence>
<accession>A0ABM8UIX8</accession>
<organism evidence="3 4">
    <name type="scientific">Dyadobacter linearis</name>
    <dbReference type="NCBI Taxonomy" id="2823330"/>
    <lineage>
        <taxon>Bacteria</taxon>
        <taxon>Pseudomonadati</taxon>
        <taxon>Bacteroidota</taxon>
        <taxon>Cytophagia</taxon>
        <taxon>Cytophagales</taxon>
        <taxon>Spirosomataceae</taxon>
        <taxon>Dyadobacter</taxon>
    </lineage>
</organism>
<evidence type="ECO:0000313" key="4">
    <source>
        <dbReference type="Proteomes" id="UP000679725"/>
    </source>
</evidence>
<reference evidence="3 4" key="1">
    <citation type="submission" date="2021-04" db="EMBL/GenBank/DDBJ databases">
        <authorList>
            <person name="Rodrigo-Torres L."/>
            <person name="Arahal R. D."/>
            <person name="Lucena T."/>
        </authorList>
    </citation>
    <scope>NUCLEOTIDE SEQUENCE [LARGE SCALE GENOMIC DNA]</scope>
    <source>
        <strain evidence="3 4">CECT 9623</strain>
    </source>
</reference>
<dbReference type="InterPro" id="IPR035466">
    <property type="entry name" value="GlmS/AgaS_SIS"/>
</dbReference>
<dbReference type="CDD" id="cd05008">
    <property type="entry name" value="SIS_GlmS_GlmD_1"/>
    <property type="match status" value="1"/>
</dbReference>
<dbReference type="Gene3D" id="3.40.50.10490">
    <property type="entry name" value="Glucose-6-phosphate isomerase like protein, domain 1"/>
    <property type="match status" value="2"/>
</dbReference>
<dbReference type="SUPFAM" id="SSF53697">
    <property type="entry name" value="SIS domain"/>
    <property type="match status" value="1"/>
</dbReference>
<feature type="domain" description="SIS" evidence="2">
    <location>
        <begin position="218"/>
        <end position="364"/>
    </location>
</feature>
<dbReference type="PANTHER" id="PTHR10937:SF4">
    <property type="entry name" value="GLUCOSAMINE-6-PHOSPHATE DEAMINASE"/>
    <property type="match status" value="1"/>
</dbReference>
<dbReference type="InterPro" id="IPR046348">
    <property type="entry name" value="SIS_dom_sf"/>
</dbReference>
<keyword evidence="3" id="KW-0378">Hydrolase</keyword>
<name>A0ABM8UIX8_9BACT</name>
<dbReference type="PROSITE" id="PS51464">
    <property type="entry name" value="SIS"/>
    <property type="match status" value="2"/>
</dbReference>
<evidence type="ECO:0000256" key="1">
    <source>
        <dbReference type="ARBA" id="ARBA00022737"/>
    </source>
</evidence>
<dbReference type="GO" id="GO:0016787">
    <property type="term" value="F:hydrolase activity"/>
    <property type="evidence" value="ECO:0007669"/>
    <property type="project" value="UniProtKB-KW"/>
</dbReference>
<dbReference type="EMBL" id="CAJRAU010000001">
    <property type="protein sequence ID" value="CAG5067452.1"/>
    <property type="molecule type" value="Genomic_DNA"/>
</dbReference>